<dbReference type="SUPFAM" id="SSF53850">
    <property type="entry name" value="Periplasmic binding protein-like II"/>
    <property type="match status" value="1"/>
</dbReference>
<proteinExistence type="inferred from homology"/>
<evidence type="ECO:0000313" key="6">
    <source>
        <dbReference type="EMBL" id="MED4127680.1"/>
    </source>
</evidence>
<dbReference type="CDD" id="cd05466">
    <property type="entry name" value="PBP2_LTTR_substrate"/>
    <property type="match status" value="1"/>
</dbReference>
<gene>
    <name evidence="6" type="ORF">P5F74_06000</name>
</gene>
<dbReference type="EMBL" id="JAROAS010000008">
    <property type="protein sequence ID" value="MED4127680.1"/>
    <property type="molecule type" value="Genomic_DNA"/>
</dbReference>
<dbReference type="PANTHER" id="PTHR30419:SF8">
    <property type="entry name" value="NITROGEN ASSIMILATION TRANSCRIPTIONAL ACTIVATOR-RELATED"/>
    <property type="match status" value="1"/>
</dbReference>
<dbReference type="InterPro" id="IPR036388">
    <property type="entry name" value="WH-like_DNA-bd_sf"/>
</dbReference>
<dbReference type="InterPro" id="IPR036390">
    <property type="entry name" value="WH_DNA-bd_sf"/>
</dbReference>
<dbReference type="PRINTS" id="PR00039">
    <property type="entry name" value="HTHLYSR"/>
</dbReference>
<reference evidence="6 7" key="1">
    <citation type="submission" date="2023-03" db="EMBL/GenBank/DDBJ databases">
        <title>Bacillus Genome Sequencing.</title>
        <authorList>
            <person name="Dunlap C."/>
        </authorList>
    </citation>
    <scope>NUCLEOTIDE SEQUENCE [LARGE SCALE GENOMIC DNA]</scope>
    <source>
        <strain evidence="6 7">B-4107</strain>
    </source>
</reference>
<dbReference type="Proteomes" id="UP001341820">
    <property type="component" value="Unassembled WGS sequence"/>
</dbReference>
<dbReference type="Gene3D" id="1.10.10.10">
    <property type="entry name" value="Winged helix-like DNA-binding domain superfamily/Winged helix DNA-binding domain"/>
    <property type="match status" value="1"/>
</dbReference>
<dbReference type="PROSITE" id="PS50931">
    <property type="entry name" value="HTH_LYSR"/>
    <property type="match status" value="1"/>
</dbReference>
<evidence type="ECO:0000256" key="3">
    <source>
        <dbReference type="ARBA" id="ARBA00023125"/>
    </source>
</evidence>
<keyword evidence="4" id="KW-0804">Transcription</keyword>
<dbReference type="InterPro" id="IPR000847">
    <property type="entry name" value="LysR_HTH_N"/>
</dbReference>
<evidence type="ECO:0000256" key="2">
    <source>
        <dbReference type="ARBA" id="ARBA00023015"/>
    </source>
</evidence>
<dbReference type="InterPro" id="IPR050950">
    <property type="entry name" value="HTH-type_LysR_regulators"/>
</dbReference>
<organism evidence="6 7">
    <name type="scientific">Shouchella miscanthi</name>
    <dbReference type="NCBI Taxonomy" id="2598861"/>
    <lineage>
        <taxon>Bacteria</taxon>
        <taxon>Bacillati</taxon>
        <taxon>Bacillota</taxon>
        <taxon>Bacilli</taxon>
        <taxon>Bacillales</taxon>
        <taxon>Bacillaceae</taxon>
        <taxon>Shouchella</taxon>
    </lineage>
</organism>
<keyword evidence="2" id="KW-0805">Transcription regulation</keyword>
<name>A0ABU6NKB4_9BACI</name>
<dbReference type="Gene3D" id="3.40.190.290">
    <property type="match status" value="1"/>
</dbReference>
<dbReference type="InterPro" id="IPR005119">
    <property type="entry name" value="LysR_subst-bd"/>
</dbReference>
<evidence type="ECO:0000259" key="5">
    <source>
        <dbReference type="PROSITE" id="PS50931"/>
    </source>
</evidence>
<evidence type="ECO:0000256" key="4">
    <source>
        <dbReference type="ARBA" id="ARBA00023163"/>
    </source>
</evidence>
<evidence type="ECO:0000313" key="7">
    <source>
        <dbReference type="Proteomes" id="UP001341820"/>
    </source>
</evidence>
<evidence type="ECO:0000256" key="1">
    <source>
        <dbReference type="ARBA" id="ARBA00009437"/>
    </source>
</evidence>
<comment type="similarity">
    <text evidence="1">Belongs to the LysR transcriptional regulatory family.</text>
</comment>
<feature type="domain" description="HTH lysR-type" evidence="5">
    <location>
        <begin position="1"/>
        <end position="58"/>
    </location>
</feature>
<accession>A0ABU6NKB4</accession>
<keyword evidence="3" id="KW-0238">DNA-binding</keyword>
<keyword evidence="7" id="KW-1185">Reference proteome</keyword>
<dbReference type="Pfam" id="PF00126">
    <property type="entry name" value="HTH_1"/>
    <property type="match status" value="1"/>
</dbReference>
<dbReference type="RefSeq" id="WP_035396736.1">
    <property type="nucleotide sequence ID" value="NZ_CP042163.1"/>
</dbReference>
<protein>
    <submittedName>
        <fullName evidence="6">LysR family transcriptional regulator</fullName>
    </submittedName>
</protein>
<dbReference type="PANTHER" id="PTHR30419">
    <property type="entry name" value="HTH-TYPE TRANSCRIPTIONAL REGULATOR YBHD"/>
    <property type="match status" value="1"/>
</dbReference>
<dbReference type="Pfam" id="PF03466">
    <property type="entry name" value="LysR_substrate"/>
    <property type="match status" value="1"/>
</dbReference>
<dbReference type="SUPFAM" id="SSF46785">
    <property type="entry name" value="Winged helix' DNA-binding domain"/>
    <property type="match status" value="1"/>
</dbReference>
<comment type="caution">
    <text evidence="6">The sequence shown here is derived from an EMBL/GenBank/DDBJ whole genome shotgun (WGS) entry which is preliminary data.</text>
</comment>
<sequence>MDIRYLEAFLTISEEGSISKAATRLGLTQPAVSRHVKELEKSLNKTLFIRSHEGMTLTETGQLFYNEMQPIWHELQRKLHRFVPKNAVRLGVAPFISSTYLPQTLTYEASKMNITCTYTRDNCLEFIPMLKKGDIDAAIFEDYPSHEGFYSTLVKHDEYQVAIAEDHPLADCEELSLEQCFSYPQIVPPKTSRFYQMWHTLCEKNGWKKRDIHSLPYRSFLYSLTQNHAVAIIPKLMVEPPWNRHFLFKRLSNCPFTRDLYLFTSKKSYLKPLQQSLIHTLQR</sequence>